<feature type="domain" description="GRF-like zinc ribbon" evidence="1">
    <location>
        <begin position="29"/>
        <end position="74"/>
    </location>
</feature>
<dbReference type="OrthoDB" id="4469945at2759"/>
<gene>
    <name evidence="2" type="ORF">BDZ85DRAFT_19638</name>
</gene>
<evidence type="ECO:0000313" key="3">
    <source>
        <dbReference type="Proteomes" id="UP000799538"/>
    </source>
</evidence>
<evidence type="ECO:0000313" key="2">
    <source>
        <dbReference type="EMBL" id="KAF2221646.1"/>
    </source>
</evidence>
<reference evidence="3" key="1">
    <citation type="journal article" date="2020" name="Stud. Mycol.">
        <title>101 Dothideomycetes genomes: A test case for predicting lifestyles and emergence of pathogens.</title>
        <authorList>
            <person name="Haridas S."/>
            <person name="Albert R."/>
            <person name="Binder M."/>
            <person name="Bloem J."/>
            <person name="LaButti K."/>
            <person name="Salamov A."/>
            <person name="Andreopoulos B."/>
            <person name="Baker S."/>
            <person name="Barry K."/>
            <person name="Bills G."/>
            <person name="Bluhm B."/>
            <person name="Cannon C."/>
            <person name="Castanera R."/>
            <person name="Culley D."/>
            <person name="Daum C."/>
            <person name="Ezra D."/>
            <person name="Gonzalez J."/>
            <person name="Henrissat B."/>
            <person name="Kuo A."/>
            <person name="Liang C."/>
            <person name="Lipzen A."/>
            <person name="Lutzoni F."/>
            <person name="Magnuson J."/>
            <person name="Mondo S."/>
            <person name="Nolan M."/>
            <person name="Ohm R."/>
            <person name="Pangilinan J."/>
            <person name="Park H.-J."/>
            <person name="Ramirez L."/>
            <person name="Alfaro M."/>
            <person name="Sun H."/>
            <person name="Tritt A."/>
            <person name="Yoshinaga Y."/>
            <person name="Zwiers L.-H."/>
            <person name="Turgeon B."/>
            <person name="Goodwin S."/>
            <person name="Spatafora J."/>
            <person name="Crous P."/>
            <person name="Grigoriev I."/>
        </authorList>
    </citation>
    <scope>NUCLEOTIDE SEQUENCE [LARGE SCALE GENOMIC DNA]</scope>
    <source>
        <strain evidence="3">CECT 20119</strain>
    </source>
</reference>
<name>A0A6A6G7A7_9PEZI</name>
<organism evidence="2 3">
    <name type="scientific">Elsinoe ampelina</name>
    <dbReference type="NCBI Taxonomy" id="302913"/>
    <lineage>
        <taxon>Eukaryota</taxon>
        <taxon>Fungi</taxon>
        <taxon>Dikarya</taxon>
        <taxon>Ascomycota</taxon>
        <taxon>Pezizomycotina</taxon>
        <taxon>Dothideomycetes</taxon>
        <taxon>Dothideomycetidae</taxon>
        <taxon>Myriangiales</taxon>
        <taxon>Elsinoaceae</taxon>
        <taxon>Elsinoe</taxon>
    </lineage>
</organism>
<dbReference type="Proteomes" id="UP000799538">
    <property type="component" value="Unassembled WGS sequence"/>
</dbReference>
<dbReference type="AlphaFoldDB" id="A0A6A6G7A7"/>
<sequence length="122" mass="13811">MFLLLSRLKARPNNRSMDPQAQHWAIRTAPICRMCYHSSEQCHVNSGNRNGNAGRPYYLCHQHVNNNFVCFADMHGVHLDNPACNCLGLPLSRLQVRNPAVNGFGQRRLFYGCAVGGCDFYQ</sequence>
<dbReference type="Pfam" id="PF23549">
    <property type="entry name" value="Zn_ribbon_GRF_2"/>
    <property type="match status" value="1"/>
</dbReference>
<evidence type="ECO:0000259" key="1">
    <source>
        <dbReference type="Pfam" id="PF23549"/>
    </source>
</evidence>
<keyword evidence="3" id="KW-1185">Reference proteome</keyword>
<dbReference type="InterPro" id="IPR056444">
    <property type="entry name" value="Zn_ribbon_GRF_2"/>
</dbReference>
<accession>A0A6A6G7A7</accession>
<dbReference type="EMBL" id="ML992510">
    <property type="protein sequence ID" value="KAF2221646.1"/>
    <property type="molecule type" value="Genomic_DNA"/>
</dbReference>
<protein>
    <recommendedName>
        <fullName evidence="1">GRF-like zinc ribbon domain-containing protein</fullName>
    </recommendedName>
</protein>
<proteinExistence type="predicted"/>